<dbReference type="Pfam" id="PF01237">
    <property type="entry name" value="Oxysterol_BP"/>
    <property type="match status" value="1"/>
</dbReference>
<dbReference type="Proteomes" id="UP001152747">
    <property type="component" value="Unassembled WGS sequence"/>
</dbReference>
<evidence type="ECO:0000313" key="12">
    <source>
        <dbReference type="Proteomes" id="UP001152747"/>
    </source>
</evidence>
<dbReference type="GO" id="GO:0006869">
    <property type="term" value="P:lipid transport"/>
    <property type="evidence" value="ECO:0007669"/>
    <property type="project" value="UniProtKB-KW"/>
</dbReference>
<accession>A0A9P1N0J3</accession>
<gene>
    <name evidence="11" type="ORF">CAMP_LOCUS8130</name>
</gene>
<dbReference type="EMBL" id="CANHGI010000003">
    <property type="protein sequence ID" value="CAI5445493.1"/>
    <property type="molecule type" value="Genomic_DNA"/>
</dbReference>
<comment type="caution">
    <text evidence="11">The sequence shown here is derived from an EMBL/GenBank/DDBJ whole genome shotgun (WGS) entry which is preliminary data.</text>
</comment>
<dbReference type="GO" id="GO:0005886">
    <property type="term" value="C:plasma membrane"/>
    <property type="evidence" value="ECO:0007669"/>
    <property type="project" value="TreeGrafter"/>
</dbReference>
<evidence type="ECO:0000256" key="3">
    <source>
        <dbReference type="ARBA" id="ARBA00022448"/>
    </source>
</evidence>
<organism evidence="11 12">
    <name type="scientific">Caenorhabditis angaria</name>
    <dbReference type="NCBI Taxonomy" id="860376"/>
    <lineage>
        <taxon>Eukaryota</taxon>
        <taxon>Metazoa</taxon>
        <taxon>Ecdysozoa</taxon>
        <taxon>Nematoda</taxon>
        <taxon>Chromadorea</taxon>
        <taxon>Rhabditida</taxon>
        <taxon>Rhabditina</taxon>
        <taxon>Rhabditomorpha</taxon>
        <taxon>Rhabditoidea</taxon>
        <taxon>Rhabditidae</taxon>
        <taxon>Peloderinae</taxon>
        <taxon>Caenorhabditis</taxon>
    </lineage>
</organism>
<dbReference type="SUPFAM" id="SSF144000">
    <property type="entry name" value="Oxysterol-binding protein-like"/>
    <property type="match status" value="1"/>
</dbReference>
<dbReference type="PANTHER" id="PTHR10972">
    <property type="entry name" value="OXYSTEROL-BINDING PROTEIN-RELATED"/>
    <property type="match status" value="1"/>
</dbReference>
<dbReference type="InterPro" id="IPR000648">
    <property type="entry name" value="Oxysterol-bd"/>
</dbReference>
<evidence type="ECO:0000256" key="4">
    <source>
        <dbReference type="ARBA" id="ARBA00022553"/>
    </source>
</evidence>
<evidence type="ECO:0000256" key="5">
    <source>
        <dbReference type="ARBA" id="ARBA00023055"/>
    </source>
</evidence>
<sequence>MTEIDRHLMEERMDLLKITAEVVLKSFDEFVEMSEQRVKKLTKLVDLEQKEKKMLQEQFIELAKQHSSLERAATFCSSRGGEPVSAYGDQEDEFHDAEEELTFSPNSEYHSAPLDMTSSECTSTSSESTTCTVIKKGRNRRTTVPERPDLPINLWSIMKNCIGKELSKIPMPVNFSEPISVLQRVTEDLEYADMLEKAAKLSSLEQMCYVAAYAASNYSTTCHRTNKPFNPLLGETYECDRMEDLGWKSITEQVSHHPPAAAHHAIGRGWTMYQDFTMTSRFRGKYLSVIPVGYTHVVFDESKNHYSYRKITTTVHNIIVGKLWIDNHGDMEITNHKTGEKCVLKFIPYSYFSRDTQRKVYGIIRDSTGIPKYVVQGTWDKSIDMLKVSNWNGNMDKPKVEVDETSLKRIWTVNPLPKGAEKMHNFTKLTIELNEEEDGVAPTDSRLRPDQRLMEIGKWDESNKKKLEIEEKQRIVRRKREAEMDKAMQRGEHYEEYQPTWFTKVQDELNGALIHQYKGGYWEAKQQNDWTKCPDIF</sequence>
<keyword evidence="4" id="KW-0597">Phosphoprotein</keyword>
<evidence type="ECO:0000313" key="11">
    <source>
        <dbReference type="EMBL" id="CAI5445493.1"/>
    </source>
</evidence>
<evidence type="ECO:0000256" key="8">
    <source>
        <dbReference type="RuleBase" id="RU003844"/>
    </source>
</evidence>
<keyword evidence="10" id="KW-0175">Coiled coil</keyword>
<feature type="coiled-coil region" evidence="10">
    <location>
        <begin position="31"/>
        <end position="72"/>
    </location>
</feature>
<dbReference type="InterPro" id="IPR018494">
    <property type="entry name" value="Oxysterol-bd_CS"/>
</dbReference>
<evidence type="ECO:0000256" key="10">
    <source>
        <dbReference type="SAM" id="Coils"/>
    </source>
</evidence>
<protein>
    <recommendedName>
        <fullName evidence="9">Oxysterol-binding protein</fullName>
    </recommendedName>
</protein>
<keyword evidence="5 9" id="KW-0445">Lipid transport</keyword>
<dbReference type="PROSITE" id="PS01013">
    <property type="entry name" value="OSBP"/>
    <property type="match status" value="1"/>
</dbReference>
<name>A0A9P1N0J3_9PELO</name>
<keyword evidence="7" id="KW-0472">Membrane</keyword>
<evidence type="ECO:0000256" key="7">
    <source>
        <dbReference type="ARBA" id="ARBA00023136"/>
    </source>
</evidence>
<dbReference type="FunFam" id="2.40.160.120:FF:000003">
    <property type="entry name" value="Oxysterol-binding protein"/>
    <property type="match status" value="1"/>
</dbReference>
<keyword evidence="3 9" id="KW-0813">Transport</keyword>
<dbReference type="InterPro" id="IPR037239">
    <property type="entry name" value="OSBP_sf"/>
</dbReference>
<evidence type="ECO:0000256" key="9">
    <source>
        <dbReference type="RuleBase" id="RU003845"/>
    </source>
</evidence>
<evidence type="ECO:0000256" key="6">
    <source>
        <dbReference type="ARBA" id="ARBA00023121"/>
    </source>
</evidence>
<dbReference type="AlphaFoldDB" id="A0A9P1N0J3"/>
<comment type="subcellular location">
    <subcellularLocation>
        <location evidence="1">Membrane</location>
        <topology evidence="1">Peripheral membrane protein</topology>
    </subcellularLocation>
</comment>
<evidence type="ECO:0000256" key="2">
    <source>
        <dbReference type="ARBA" id="ARBA00008842"/>
    </source>
</evidence>
<keyword evidence="12" id="KW-1185">Reference proteome</keyword>
<dbReference type="GO" id="GO:0032934">
    <property type="term" value="F:sterol binding"/>
    <property type="evidence" value="ECO:0007669"/>
    <property type="project" value="TreeGrafter"/>
</dbReference>
<proteinExistence type="inferred from homology"/>
<evidence type="ECO:0000256" key="1">
    <source>
        <dbReference type="ARBA" id="ARBA00004170"/>
    </source>
</evidence>
<dbReference type="OrthoDB" id="1854502at2759"/>
<dbReference type="PANTHER" id="PTHR10972:SF205">
    <property type="entry name" value="OXYSTEROL-BINDING PROTEIN 1"/>
    <property type="match status" value="1"/>
</dbReference>
<dbReference type="GO" id="GO:0097038">
    <property type="term" value="C:perinuclear endoplasmic reticulum"/>
    <property type="evidence" value="ECO:0007669"/>
    <property type="project" value="TreeGrafter"/>
</dbReference>
<dbReference type="GO" id="GO:0005829">
    <property type="term" value="C:cytosol"/>
    <property type="evidence" value="ECO:0007669"/>
    <property type="project" value="TreeGrafter"/>
</dbReference>
<dbReference type="Gene3D" id="2.40.160.120">
    <property type="match status" value="1"/>
</dbReference>
<comment type="similarity">
    <text evidence="2 8">Belongs to the OSBP family.</text>
</comment>
<reference evidence="11" key="1">
    <citation type="submission" date="2022-11" db="EMBL/GenBank/DDBJ databases">
        <authorList>
            <person name="Kikuchi T."/>
        </authorList>
    </citation>
    <scope>NUCLEOTIDE SEQUENCE</scope>
    <source>
        <strain evidence="11">PS1010</strain>
    </source>
</reference>
<keyword evidence="6" id="KW-0446">Lipid-binding</keyword>